<proteinExistence type="predicted"/>
<reference evidence="3" key="1">
    <citation type="submission" date="2015-07" db="EMBL/GenBank/DDBJ databases">
        <title>Draft genome sequence of Streptomyces sp. CMAA 1322, a bacterium isolated from Caatinga biome, from dry forest semiarid of Brazil.</title>
        <authorList>
            <person name="Santos S.N."/>
            <person name="Gacesa R."/>
            <person name="Taketani R.G."/>
            <person name="Long P.F."/>
            <person name="Melo I.S."/>
        </authorList>
    </citation>
    <scope>NUCLEOTIDE SEQUENCE [LARGE SCALE GENOMIC DNA]</scope>
    <source>
        <strain evidence="3">CMAA 1322</strain>
    </source>
</reference>
<keyword evidence="3" id="KW-1185">Reference proteome</keyword>
<gene>
    <name evidence="2" type="ORF">AC230_29175</name>
</gene>
<protein>
    <submittedName>
        <fullName evidence="2">Uncharacterized protein</fullName>
    </submittedName>
</protein>
<accession>A0A0K9X7C6</accession>
<keyword evidence="1" id="KW-1133">Transmembrane helix</keyword>
<comment type="caution">
    <text evidence="2">The sequence shown here is derived from an EMBL/GenBank/DDBJ whole genome shotgun (WGS) entry which is preliminary data.</text>
</comment>
<sequence>MMSGMVPETAPANRNLKIVLVVVASLAVVALIAVGVIAGRHSGSGKAVKGAGKARPTADSATVISTTDLSSLAQDRLSCEGSGLC</sequence>
<evidence type="ECO:0000256" key="1">
    <source>
        <dbReference type="SAM" id="Phobius"/>
    </source>
</evidence>
<keyword evidence="1" id="KW-0472">Membrane</keyword>
<dbReference type="EMBL" id="LFXA01000018">
    <property type="protein sequence ID" value="KNB49344.1"/>
    <property type="molecule type" value="Genomic_DNA"/>
</dbReference>
<dbReference type="Proteomes" id="UP000037288">
    <property type="component" value="Unassembled WGS sequence"/>
</dbReference>
<keyword evidence="1" id="KW-0812">Transmembrane</keyword>
<dbReference type="PATRIC" id="fig|1678637.3.peg.6220"/>
<feature type="transmembrane region" description="Helical" evidence="1">
    <location>
        <begin position="20"/>
        <end position="39"/>
    </location>
</feature>
<name>A0A0K9X7C6_9ACTN</name>
<evidence type="ECO:0000313" key="3">
    <source>
        <dbReference type="Proteomes" id="UP000037288"/>
    </source>
</evidence>
<dbReference type="AlphaFoldDB" id="A0A0K9X7C6"/>
<organism evidence="2 3">
    <name type="scientific">Streptomyces caatingaensis</name>
    <dbReference type="NCBI Taxonomy" id="1678637"/>
    <lineage>
        <taxon>Bacteria</taxon>
        <taxon>Bacillati</taxon>
        <taxon>Actinomycetota</taxon>
        <taxon>Actinomycetes</taxon>
        <taxon>Kitasatosporales</taxon>
        <taxon>Streptomycetaceae</taxon>
        <taxon>Streptomyces</taxon>
    </lineage>
</organism>
<evidence type="ECO:0000313" key="2">
    <source>
        <dbReference type="EMBL" id="KNB49344.1"/>
    </source>
</evidence>